<protein>
    <submittedName>
        <fullName evidence="3">Uncharacterized protein C1orf64 homolog</fullName>
    </submittedName>
</protein>
<feature type="region of interest" description="Disordered" evidence="1">
    <location>
        <begin position="1"/>
        <end position="54"/>
    </location>
</feature>
<dbReference type="InterPro" id="IPR027852">
    <property type="entry name" value="C1ORF64"/>
</dbReference>
<dbReference type="AlphaFoldDB" id="A0AAX6PER0"/>
<dbReference type="GO" id="GO:0005634">
    <property type="term" value="C:nucleus"/>
    <property type="evidence" value="ECO:0007669"/>
    <property type="project" value="TreeGrafter"/>
</dbReference>
<dbReference type="GO" id="GO:0033148">
    <property type="term" value="P:positive regulation of intracellular estrogen receptor signaling pathway"/>
    <property type="evidence" value="ECO:0007669"/>
    <property type="project" value="TreeGrafter"/>
</dbReference>
<dbReference type="PANTHER" id="PTHR38494:SF1">
    <property type="entry name" value="STEROID RECEPTOR-ASSOCIATED AND REGULATED PROTEIN"/>
    <property type="match status" value="1"/>
</dbReference>
<dbReference type="Pfam" id="PF15547">
    <property type="entry name" value="C1ORF64"/>
    <property type="match status" value="1"/>
</dbReference>
<evidence type="ECO:0000313" key="3">
    <source>
        <dbReference type="RefSeq" id="XP_004850413.2"/>
    </source>
</evidence>
<organism evidence="2 3">
    <name type="scientific">Heterocephalus glaber</name>
    <name type="common">Naked mole rat</name>
    <dbReference type="NCBI Taxonomy" id="10181"/>
    <lineage>
        <taxon>Eukaryota</taxon>
        <taxon>Metazoa</taxon>
        <taxon>Chordata</taxon>
        <taxon>Craniata</taxon>
        <taxon>Vertebrata</taxon>
        <taxon>Euteleostomi</taxon>
        <taxon>Mammalia</taxon>
        <taxon>Eutheria</taxon>
        <taxon>Euarchontoglires</taxon>
        <taxon>Glires</taxon>
        <taxon>Rodentia</taxon>
        <taxon>Hystricomorpha</taxon>
        <taxon>Bathyergidae</taxon>
        <taxon>Heterocephalus</taxon>
    </lineage>
</organism>
<dbReference type="KEGG" id="hgl:101712856"/>
<accession>A0AAX6PER0</accession>
<reference evidence="3" key="1">
    <citation type="submission" date="2025-08" db="UniProtKB">
        <authorList>
            <consortium name="RefSeq"/>
        </authorList>
    </citation>
    <scope>IDENTIFICATION</scope>
</reference>
<dbReference type="GeneID" id="101712856"/>
<evidence type="ECO:0000256" key="1">
    <source>
        <dbReference type="SAM" id="MobiDB-lite"/>
    </source>
</evidence>
<feature type="region of interest" description="Disordered" evidence="1">
    <location>
        <begin position="120"/>
        <end position="170"/>
    </location>
</feature>
<evidence type="ECO:0000313" key="2">
    <source>
        <dbReference type="Proteomes" id="UP000694906"/>
    </source>
</evidence>
<dbReference type="CTD" id="149563"/>
<sequence>MSHSGQVATSWKRWLRTGPLLPEPGMGPSEDPRDRRQALKNTPGLETSSGGKQAHPQAILMVHVTFVIDCARGKQLSLAAPTVLPQALGPGQGPVTPSVKTYIVFCGGNQSPVTQGTLLDGQSFAQPKDSPKPCRGAEAPTFCPTNPSSPQEVPKAKESPWKVGPTMASP</sequence>
<dbReference type="GO" id="GO:0030331">
    <property type="term" value="F:nuclear estrogen receptor binding"/>
    <property type="evidence" value="ECO:0007669"/>
    <property type="project" value="TreeGrafter"/>
</dbReference>
<proteinExistence type="predicted"/>
<dbReference type="Proteomes" id="UP000694906">
    <property type="component" value="Unplaced"/>
</dbReference>
<dbReference type="RefSeq" id="XP_004850413.2">
    <property type="nucleotide sequence ID" value="XM_004850356.2"/>
</dbReference>
<dbReference type="GO" id="GO:0005737">
    <property type="term" value="C:cytoplasm"/>
    <property type="evidence" value="ECO:0007669"/>
    <property type="project" value="TreeGrafter"/>
</dbReference>
<dbReference type="PANTHER" id="PTHR38494">
    <property type="entry name" value="STEROID RECEPTOR-ASSOCIATED AND REGULATED PROTEIN"/>
    <property type="match status" value="1"/>
</dbReference>
<gene>
    <name evidence="3" type="primary">CUNH1orf64</name>
</gene>
<name>A0AAX6PER0_HETGA</name>
<keyword evidence="2" id="KW-1185">Reference proteome</keyword>